<protein>
    <recommendedName>
        <fullName evidence="4">PepSY domain-containing protein</fullName>
    </recommendedName>
</protein>
<evidence type="ECO:0000313" key="2">
    <source>
        <dbReference type="EMBL" id="WPU66373.1"/>
    </source>
</evidence>
<gene>
    <name evidence="2" type="ORF">SOO65_06410</name>
</gene>
<dbReference type="AlphaFoldDB" id="A0AAX4HSL5"/>
<feature type="region of interest" description="Disordered" evidence="1">
    <location>
        <begin position="29"/>
        <end position="53"/>
    </location>
</feature>
<keyword evidence="3" id="KW-1185">Reference proteome</keyword>
<proteinExistence type="predicted"/>
<dbReference type="RefSeq" id="WP_321398515.1">
    <property type="nucleotide sequence ID" value="NZ_CP139487.1"/>
</dbReference>
<evidence type="ECO:0000256" key="1">
    <source>
        <dbReference type="SAM" id="MobiDB-lite"/>
    </source>
</evidence>
<name>A0AAX4HSL5_9BACT</name>
<dbReference type="EMBL" id="CP139487">
    <property type="protein sequence ID" value="WPU66373.1"/>
    <property type="molecule type" value="Genomic_DNA"/>
</dbReference>
<dbReference type="KEGG" id="psti:SOO65_06410"/>
<dbReference type="Proteomes" id="UP001324634">
    <property type="component" value="Chromosome"/>
</dbReference>
<sequence length="180" mass="20188">MTKRWPYILLILLVVAGLFFYLRKTETPKAPPVASQSKNTTPDPTPTPPAKTFEINGKKVVGLSPGKESEEIKKIKVANSVSPEWQENLEEALKAQGGQAIKDIAIQKVDSFIWAQDGVALNVESVIVTLKNQKNEETTFRVLVDAQSGKILKNWDRPVYDPMNPRQNFGIKVDSRYHND</sequence>
<evidence type="ECO:0008006" key="4">
    <source>
        <dbReference type="Google" id="ProtNLM"/>
    </source>
</evidence>
<reference evidence="2 3" key="1">
    <citation type="submission" date="2023-11" db="EMBL/GenBank/DDBJ databases">
        <title>Peredibacter starrii A3.12.</title>
        <authorList>
            <person name="Mitchell R.J."/>
        </authorList>
    </citation>
    <scope>NUCLEOTIDE SEQUENCE [LARGE SCALE GENOMIC DNA]</scope>
    <source>
        <strain evidence="2 3">A3.12</strain>
    </source>
</reference>
<accession>A0AAX4HSL5</accession>
<organism evidence="2 3">
    <name type="scientific">Peredibacter starrii</name>
    <dbReference type="NCBI Taxonomy" id="28202"/>
    <lineage>
        <taxon>Bacteria</taxon>
        <taxon>Pseudomonadati</taxon>
        <taxon>Bdellovibrionota</taxon>
        <taxon>Bacteriovoracia</taxon>
        <taxon>Bacteriovoracales</taxon>
        <taxon>Bacteriovoracaceae</taxon>
        <taxon>Peredibacter</taxon>
    </lineage>
</organism>
<evidence type="ECO:0000313" key="3">
    <source>
        <dbReference type="Proteomes" id="UP001324634"/>
    </source>
</evidence>